<dbReference type="GO" id="GO:0009247">
    <property type="term" value="P:glycolipid biosynthetic process"/>
    <property type="evidence" value="ECO:0007669"/>
    <property type="project" value="TreeGrafter"/>
</dbReference>
<dbReference type="SUPFAM" id="SSF51735">
    <property type="entry name" value="NAD(P)-binding Rossmann-fold domains"/>
    <property type="match status" value="1"/>
</dbReference>
<accession>A0A1B8G7Z8</accession>
<feature type="domain" description="Saccharopine dehydrogenase NADP binding" evidence="3">
    <location>
        <begin position="11"/>
        <end position="141"/>
    </location>
</feature>
<feature type="transmembrane region" description="Helical" evidence="2">
    <location>
        <begin position="292"/>
        <end position="314"/>
    </location>
</feature>
<protein>
    <recommendedName>
        <fullName evidence="3">Saccharopine dehydrogenase NADP binding domain-containing protein</fullName>
    </recommendedName>
</protein>
<dbReference type="GO" id="GO:0005739">
    <property type="term" value="C:mitochondrion"/>
    <property type="evidence" value="ECO:0007669"/>
    <property type="project" value="TreeGrafter"/>
</dbReference>
<dbReference type="InterPro" id="IPR036291">
    <property type="entry name" value="NAD(P)-bd_dom_sf"/>
</dbReference>
<name>A0A1B8G7Z8_9PEZI</name>
<gene>
    <name evidence="4" type="ORF">VE01_09892</name>
</gene>
<dbReference type="Pfam" id="PF03435">
    <property type="entry name" value="Sacchrp_dh_NADP"/>
    <property type="match status" value="1"/>
</dbReference>
<keyword evidence="2" id="KW-0472">Membrane</keyword>
<dbReference type="GO" id="GO:0005886">
    <property type="term" value="C:plasma membrane"/>
    <property type="evidence" value="ECO:0007669"/>
    <property type="project" value="TreeGrafter"/>
</dbReference>
<dbReference type="OrthoDB" id="10268090at2759"/>
<dbReference type="Gene3D" id="3.40.50.720">
    <property type="entry name" value="NAD(P)-binding Rossmann-like Domain"/>
    <property type="match status" value="1"/>
</dbReference>
<dbReference type="RefSeq" id="XP_018125674.1">
    <property type="nucleotide sequence ID" value="XM_018279299.2"/>
</dbReference>
<reference evidence="5" key="2">
    <citation type="journal article" date="2018" name="Nat. Commun.">
        <title>Extreme sensitivity to ultraviolet light in the fungal pathogen causing white-nose syndrome of bats.</title>
        <authorList>
            <person name="Palmer J.M."/>
            <person name="Drees K.P."/>
            <person name="Foster J.T."/>
            <person name="Lindner D.L."/>
        </authorList>
    </citation>
    <scope>NUCLEOTIDE SEQUENCE [LARGE SCALE GENOMIC DNA]</scope>
    <source>
        <strain evidence="5">UAMH 10579</strain>
    </source>
</reference>
<dbReference type="EMBL" id="KV460277">
    <property type="protein sequence ID" value="OBT91941.1"/>
    <property type="molecule type" value="Genomic_DNA"/>
</dbReference>
<dbReference type="InterPro" id="IPR051276">
    <property type="entry name" value="Saccharopine_DH-like_oxidrdct"/>
</dbReference>
<keyword evidence="2" id="KW-1133">Transmembrane helix</keyword>
<dbReference type="InterPro" id="IPR005097">
    <property type="entry name" value="Sacchrp_dh_NADP-bd"/>
</dbReference>
<comment type="similarity">
    <text evidence="1">Belongs to the saccharopine dehydrogenase family.</text>
</comment>
<keyword evidence="2" id="KW-0812">Transmembrane</keyword>
<evidence type="ECO:0000313" key="4">
    <source>
        <dbReference type="EMBL" id="OBT91941.1"/>
    </source>
</evidence>
<dbReference type="GO" id="GO:0005811">
    <property type="term" value="C:lipid droplet"/>
    <property type="evidence" value="ECO:0007669"/>
    <property type="project" value="TreeGrafter"/>
</dbReference>
<sequence length="417" mass="45898">MTTEQSPQYEVVLFGATGYTGKLCAEHIHAKLPSDLRWAIAGRSHAKLEALRKELQSKDSSRALPAIEVCGLEADQLELLARKTKVIIATVGPYQDFGEPMLAACAKNGTHYLDCTGETPWILDMIKKYHETAQKTGAIIIPSCGFDSVPADISAFTVVNYIRTKLSSPTARVDYSVHEIKGGISGGTVNSAIRMFDQYSLSQLLKLLAPFSLSPRHPKRSHPQKKLSLLSQIFGLRKMPRLGWMGVNPQGLVDKCYINRSWGLAADSETETYGENFDYHAWMRVPGPVSAVIWHFTMLTAMFLFCIPPFRLLIKKVAFKQGDGPSLGFREKCSFVVRTSAIADNTKGQQVIANLTVGIDPYTFTGVCLGEAALLLSRDTSIQARLKGGVLTTSMMGKTFLESLERNGAKMEVKEVV</sequence>
<dbReference type="AlphaFoldDB" id="A0A1B8G7Z8"/>
<organism evidence="4 5">
    <name type="scientific">Pseudogymnoascus verrucosus</name>
    <dbReference type="NCBI Taxonomy" id="342668"/>
    <lineage>
        <taxon>Eukaryota</taxon>
        <taxon>Fungi</taxon>
        <taxon>Dikarya</taxon>
        <taxon>Ascomycota</taxon>
        <taxon>Pezizomycotina</taxon>
        <taxon>Leotiomycetes</taxon>
        <taxon>Thelebolales</taxon>
        <taxon>Thelebolaceae</taxon>
        <taxon>Pseudogymnoascus</taxon>
    </lineage>
</organism>
<dbReference type="Proteomes" id="UP000091956">
    <property type="component" value="Unassembled WGS sequence"/>
</dbReference>
<evidence type="ECO:0000313" key="5">
    <source>
        <dbReference type="Proteomes" id="UP000091956"/>
    </source>
</evidence>
<dbReference type="PANTHER" id="PTHR12286">
    <property type="entry name" value="SACCHAROPINE DEHYDROGENASE-LIKE OXIDOREDUCTASE"/>
    <property type="match status" value="1"/>
</dbReference>
<reference evidence="4 5" key="1">
    <citation type="submission" date="2016-03" db="EMBL/GenBank/DDBJ databases">
        <title>Comparative genomics of Pseudogymnoascus destructans, the fungus causing white-nose syndrome of bats.</title>
        <authorList>
            <person name="Palmer J.M."/>
            <person name="Drees K.P."/>
            <person name="Foster J.T."/>
            <person name="Lindner D.L."/>
        </authorList>
    </citation>
    <scope>NUCLEOTIDE SEQUENCE [LARGE SCALE GENOMIC DNA]</scope>
    <source>
        <strain evidence="4 5">UAMH 10579</strain>
    </source>
</reference>
<evidence type="ECO:0000256" key="1">
    <source>
        <dbReference type="ARBA" id="ARBA00038048"/>
    </source>
</evidence>
<proteinExistence type="inferred from homology"/>
<dbReference type="PANTHER" id="PTHR12286:SF5">
    <property type="entry name" value="SACCHAROPINE DEHYDROGENASE-LIKE OXIDOREDUCTASE"/>
    <property type="match status" value="1"/>
</dbReference>
<evidence type="ECO:0000259" key="3">
    <source>
        <dbReference type="Pfam" id="PF03435"/>
    </source>
</evidence>
<dbReference type="GeneID" id="28843278"/>
<keyword evidence="5" id="KW-1185">Reference proteome</keyword>
<evidence type="ECO:0000256" key="2">
    <source>
        <dbReference type="SAM" id="Phobius"/>
    </source>
</evidence>